<dbReference type="AlphaFoldDB" id="A0A0C1QLR9"/>
<dbReference type="Gene3D" id="3.40.50.1220">
    <property type="entry name" value="TPP-binding domain"/>
    <property type="match status" value="1"/>
</dbReference>
<dbReference type="InterPro" id="IPR011766">
    <property type="entry name" value="TPP_enzyme_TPP-bd"/>
</dbReference>
<keyword evidence="8 11" id="KW-0460">Magnesium</keyword>
<dbReference type="SUPFAM" id="SSF52518">
    <property type="entry name" value="Thiamin diphosphate-binding fold (THDP-binding)"/>
    <property type="match status" value="2"/>
</dbReference>
<dbReference type="SUPFAM" id="SSF52467">
    <property type="entry name" value="DHS-like NAD/FAD-binding domain"/>
    <property type="match status" value="1"/>
</dbReference>
<dbReference type="InterPro" id="IPR047213">
    <property type="entry name" value="TPP_PYR_PDC_IPDC-like"/>
</dbReference>
<comment type="caution">
    <text evidence="16">The sequence shown here is derived from an EMBL/GenBank/DDBJ whole genome shotgun (WGS) entry which is preliminary data.</text>
</comment>
<keyword evidence="7" id="KW-0210">Decarboxylase</keyword>
<feature type="binding site" evidence="11">
    <location>
        <position position="433"/>
    </location>
    <ligand>
        <name>Mg(2+)</name>
        <dbReference type="ChEBI" id="CHEBI:18420"/>
    </ligand>
</feature>
<protein>
    <recommendedName>
        <fullName evidence="5">Alpha-keto-acid decarboxylase</fullName>
    </recommendedName>
</protein>
<feature type="domain" description="Thiamine pyrophosphate enzyme TPP-binding" evidence="14">
    <location>
        <begin position="394"/>
        <end position="519"/>
    </location>
</feature>
<dbReference type="GO" id="GO:0005829">
    <property type="term" value="C:cytosol"/>
    <property type="evidence" value="ECO:0007669"/>
    <property type="project" value="TreeGrafter"/>
</dbReference>
<evidence type="ECO:0000259" key="13">
    <source>
        <dbReference type="Pfam" id="PF00205"/>
    </source>
</evidence>
<evidence type="ECO:0000256" key="10">
    <source>
        <dbReference type="ARBA" id="ARBA00023239"/>
    </source>
</evidence>
<dbReference type="PANTHER" id="PTHR43452:SF30">
    <property type="entry name" value="PYRUVATE DECARBOXYLASE ISOZYME 1-RELATED"/>
    <property type="match status" value="1"/>
</dbReference>
<name>A0A0C1QLR9_9CYAN</name>
<dbReference type="InterPro" id="IPR029061">
    <property type="entry name" value="THDP-binding"/>
</dbReference>
<comment type="cofactor">
    <cofactor evidence="1">
        <name>a metal cation</name>
        <dbReference type="ChEBI" id="CHEBI:25213"/>
    </cofactor>
</comment>
<organism evidence="16">
    <name type="scientific">Tolypothrix bouteillei VB521301</name>
    <dbReference type="NCBI Taxonomy" id="1479485"/>
    <lineage>
        <taxon>Bacteria</taxon>
        <taxon>Bacillati</taxon>
        <taxon>Cyanobacteriota</taxon>
        <taxon>Cyanophyceae</taxon>
        <taxon>Nostocales</taxon>
        <taxon>Tolypothrichaceae</taxon>
        <taxon>Tolypothrix</taxon>
    </lineage>
</organism>
<dbReference type="InterPro" id="IPR012110">
    <property type="entry name" value="PDC/IPDC-like"/>
</dbReference>
<evidence type="ECO:0000259" key="15">
    <source>
        <dbReference type="Pfam" id="PF02776"/>
    </source>
</evidence>
<dbReference type="CDD" id="cd02005">
    <property type="entry name" value="TPP_PDC_IPDC"/>
    <property type="match status" value="1"/>
</dbReference>
<feature type="binding site" evidence="11">
    <location>
        <position position="460"/>
    </location>
    <ligand>
        <name>Mg(2+)</name>
        <dbReference type="ChEBI" id="CHEBI:18420"/>
    </ligand>
</feature>
<evidence type="ECO:0000256" key="12">
    <source>
        <dbReference type="RuleBase" id="RU362132"/>
    </source>
</evidence>
<dbReference type="GO" id="GO:0000949">
    <property type="term" value="P:aromatic amino acid family catabolic process to alcohol via Ehrlich pathway"/>
    <property type="evidence" value="ECO:0007669"/>
    <property type="project" value="TreeGrafter"/>
</dbReference>
<proteinExistence type="inferred from homology"/>
<dbReference type="STRING" id="1479485.DA73_0245305"/>
<dbReference type="Gene3D" id="3.40.50.970">
    <property type="match status" value="2"/>
</dbReference>
<dbReference type="Pfam" id="PF02775">
    <property type="entry name" value="TPP_enzyme_C"/>
    <property type="match status" value="1"/>
</dbReference>
<sequence length="545" mass="60365">MVMTDSIGNYLIKRLHEHGVHHIFGVPGDYVLGFNKLLENSPIQFINTCDEQGAGFAADAYARLRGLGAVCITYCVGGLKVTNTTAQAYAEKSPVVIISGAPGVNERIQHPLLHHKVKDFNTQYKIFQELTIASTVLDDPNKAFEEIDRVLATALRYKRPVYIEIPRDMVNEPGNPDYQWIPQLDVSDPTSLAAALEETVRLISAAHQPVILADVEIHRFGLQQALLQLTETTNIPVADTILGKSVINELHPNYLGLYAGALGSEFARQYVESSDCIIMLGAFLMDLNLGMFTAHLDPNRAIYVMSEKTSIQSHEYKGIRLQDFVRGLLQADISFREPSFSPRSKLPVSFSPIPDQLITIKRLFERLNTFINNDMIVIADIGDSLFGGLDLFVHGKTRFLSPAYYASLGFAVPGAMGVQFANPHIRPLVLVGDGAFQMTGVELSTIARYGLNPIVIVLNNGGYATERPLLDGKFNNIRPWQYSRISEVLGAGRRFDVRTEGELEAALLESRSHSESFCILDVHIGSDDISPALQRMTNELAKRVH</sequence>
<evidence type="ECO:0000256" key="9">
    <source>
        <dbReference type="ARBA" id="ARBA00023052"/>
    </source>
</evidence>
<dbReference type="GO" id="GO:0004737">
    <property type="term" value="F:pyruvate decarboxylase activity"/>
    <property type="evidence" value="ECO:0007669"/>
    <property type="project" value="TreeGrafter"/>
</dbReference>
<evidence type="ECO:0000313" key="16">
    <source>
        <dbReference type="EMBL" id="KIE06444.1"/>
    </source>
</evidence>
<dbReference type="GO" id="GO:0000287">
    <property type="term" value="F:magnesium ion binding"/>
    <property type="evidence" value="ECO:0007669"/>
    <property type="project" value="InterPro"/>
</dbReference>
<keyword evidence="6 11" id="KW-0479">Metal-binding</keyword>
<comment type="similarity">
    <text evidence="4 12">Belongs to the TPP enzyme family.</text>
</comment>
<evidence type="ECO:0000256" key="1">
    <source>
        <dbReference type="ARBA" id="ARBA00001920"/>
    </source>
</evidence>
<comment type="function">
    <text evidence="3">Decarboxylates branched-chain and aromatic alpha-keto acids to aldehydes.</text>
</comment>
<evidence type="ECO:0000256" key="6">
    <source>
        <dbReference type="ARBA" id="ARBA00022723"/>
    </source>
</evidence>
<evidence type="ECO:0000256" key="7">
    <source>
        <dbReference type="ARBA" id="ARBA00022793"/>
    </source>
</evidence>
<dbReference type="InterPro" id="IPR012000">
    <property type="entry name" value="Thiamin_PyroP_enz_cen_dom"/>
</dbReference>
<evidence type="ECO:0000259" key="14">
    <source>
        <dbReference type="Pfam" id="PF02775"/>
    </source>
</evidence>
<reference evidence="16" key="1">
    <citation type="journal article" date="2015" name="Genome Announc.">
        <title>Draft Genome Sequence of Tolypothrix boutellei Strain VB521301.</title>
        <authorList>
            <person name="Chandrababunaidu M.M."/>
            <person name="Singh D."/>
            <person name="Sen D."/>
            <person name="Bhan S."/>
            <person name="Das S."/>
            <person name="Gupta A."/>
            <person name="Adhikary S.P."/>
            <person name="Tripathy S."/>
        </authorList>
    </citation>
    <scope>NUCLEOTIDE SEQUENCE</scope>
    <source>
        <strain evidence="16">VB521301</strain>
    </source>
</reference>
<evidence type="ECO:0000256" key="2">
    <source>
        <dbReference type="ARBA" id="ARBA00001964"/>
    </source>
</evidence>
<dbReference type="InterPro" id="IPR000399">
    <property type="entry name" value="TPP-bd_CS"/>
</dbReference>
<dbReference type="InterPro" id="IPR012001">
    <property type="entry name" value="Thiamin_PyroP_enz_TPP-bd_dom"/>
</dbReference>
<gene>
    <name evidence="16" type="ORF">DA73_0245305</name>
</gene>
<comment type="cofactor">
    <cofactor evidence="11">
        <name>Mg(2+)</name>
        <dbReference type="ChEBI" id="CHEBI:18420"/>
    </cofactor>
    <text evidence="11">Binds 1 Mg(2+) per subunit.</text>
</comment>
<keyword evidence="9 12" id="KW-0786">Thiamine pyrophosphate</keyword>
<dbReference type="PROSITE" id="PS00187">
    <property type="entry name" value="TPP_ENZYMES"/>
    <property type="match status" value="1"/>
</dbReference>
<evidence type="ECO:0000256" key="4">
    <source>
        <dbReference type="ARBA" id="ARBA00007812"/>
    </source>
</evidence>
<evidence type="ECO:0000256" key="3">
    <source>
        <dbReference type="ARBA" id="ARBA00002938"/>
    </source>
</evidence>
<accession>A0A0C1QLR9</accession>
<dbReference type="Pfam" id="PF02776">
    <property type="entry name" value="TPP_enzyme_N"/>
    <property type="match status" value="1"/>
</dbReference>
<evidence type="ECO:0000256" key="8">
    <source>
        <dbReference type="ARBA" id="ARBA00022842"/>
    </source>
</evidence>
<dbReference type="EMBL" id="JHEG02000066">
    <property type="protein sequence ID" value="KIE06444.1"/>
    <property type="molecule type" value="Genomic_DNA"/>
</dbReference>
<comment type="cofactor">
    <cofactor evidence="2">
        <name>thiamine diphosphate</name>
        <dbReference type="ChEBI" id="CHEBI:58937"/>
    </cofactor>
</comment>
<feature type="binding site" evidence="11">
    <location>
        <position position="462"/>
    </location>
    <ligand>
        <name>Mg(2+)</name>
        <dbReference type="ChEBI" id="CHEBI:18420"/>
    </ligand>
</feature>
<dbReference type="InterPro" id="IPR047214">
    <property type="entry name" value="TPP_PDC_IPDC"/>
</dbReference>
<dbReference type="OrthoDB" id="4494979at2"/>
<evidence type="ECO:0000256" key="11">
    <source>
        <dbReference type="PIRSR" id="PIRSR036565-2"/>
    </source>
</evidence>
<dbReference type="PANTHER" id="PTHR43452">
    <property type="entry name" value="PYRUVATE DECARBOXYLASE"/>
    <property type="match status" value="1"/>
</dbReference>
<dbReference type="PIRSF" id="PIRSF036565">
    <property type="entry name" value="Pyruvt_ip_decrb"/>
    <property type="match status" value="1"/>
</dbReference>
<feature type="domain" description="Thiamine pyrophosphate enzyme central" evidence="13">
    <location>
        <begin position="197"/>
        <end position="328"/>
    </location>
</feature>
<dbReference type="Pfam" id="PF00205">
    <property type="entry name" value="TPP_enzyme_M"/>
    <property type="match status" value="1"/>
</dbReference>
<evidence type="ECO:0000256" key="5">
    <source>
        <dbReference type="ARBA" id="ARBA00020054"/>
    </source>
</evidence>
<feature type="domain" description="Thiamine pyrophosphate enzyme N-terminal TPP-binding" evidence="15">
    <location>
        <begin position="7"/>
        <end position="110"/>
    </location>
</feature>
<keyword evidence="10" id="KW-0456">Lyase</keyword>
<dbReference type="CDD" id="cd07038">
    <property type="entry name" value="TPP_PYR_PDC_IPDC_like"/>
    <property type="match status" value="1"/>
</dbReference>
<dbReference type="InterPro" id="IPR029035">
    <property type="entry name" value="DHS-like_NAD/FAD-binding_dom"/>
</dbReference>
<dbReference type="GO" id="GO:0030976">
    <property type="term" value="F:thiamine pyrophosphate binding"/>
    <property type="evidence" value="ECO:0007669"/>
    <property type="project" value="InterPro"/>
</dbReference>